<sequence>MATPTGRTGTDLEPGAVAAWRAHSQRLWGERFATPMEAFKHLGAVQSQEYQPSKLTPAMRTEPDGEGLAFGSVEAVDAVIDQGAVVRTHVLRGTWHTVPVEDLRMMLAASSDRVLQSMNPNNRNWGLSAAELGRATEVLAAVTAGGRHLTRDEASEALATAGIADPRGSRLMHLLMHAELRSAICSGNPKGGKQTYANFDERVPAGPVAQDEAIRALALRFFTSRGPATLKDFTRWATLKVTDAKAALDGLGLEELQIDGRTLYCSAEPPEIEERGPVVDFVQGFDEMLCSYTDSKDLVLHHSVPRTRFPNRPKFNSAILLDGRLIGNWKATPKRESLLIETWRVRGFTAAEIAALRRGADRLRAWFGKPEMELVLDHEH</sequence>
<name>A0ABV7Q1G6_9ACTN</name>
<dbReference type="EMBL" id="JBHRWO010000010">
    <property type="protein sequence ID" value="MFC3493358.1"/>
    <property type="molecule type" value="Genomic_DNA"/>
</dbReference>
<dbReference type="Proteomes" id="UP001595712">
    <property type="component" value="Unassembled WGS sequence"/>
</dbReference>
<dbReference type="RefSeq" id="WP_387975581.1">
    <property type="nucleotide sequence ID" value="NZ_JBHRWO010000010.1"/>
</dbReference>
<dbReference type="GO" id="GO:0003677">
    <property type="term" value="F:DNA binding"/>
    <property type="evidence" value="ECO:0007669"/>
    <property type="project" value="UniProtKB-KW"/>
</dbReference>
<dbReference type="Pfam" id="PF06224">
    <property type="entry name" value="AlkZ-like"/>
    <property type="match status" value="1"/>
</dbReference>
<proteinExistence type="predicted"/>
<reference evidence="2" key="1">
    <citation type="journal article" date="2019" name="Int. J. Syst. Evol. Microbiol.">
        <title>The Global Catalogue of Microorganisms (GCM) 10K type strain sequencing project: providing services to taxonomists for standard genome sequencing and annotation.</title>
        <authorList>
            <consortium name="The Broad Institute Genomics Platform"/>
            <consortium name="The Broad Institute Genome Sequencing Center for Infectious Disease"/>
            <person name="Wu L."/>
            <person name="Ma J."/>
        </authorList>
    </citation>
    <scope>NUCLEOTIDE SEQUENCE [LARGE SCALE GENOMIC DNA]</scope>
    <source>
        <strain evidence="2">CGMCC 4.7396</strain>
    </source>
</reference>
<accession>A0ABV7Q1G6</accession>
<keyword evidence="1" id="KW-0238">DNA-binding</keyword>
<dbReference type="PANTHER" id="PTHR38479:SF2">
    <property type="entry name" value="WINGED HELIX DNA-BINDING DOMAIN-CONTAINING PROTEIN"/>
    <property type="match status" value="1"/>
</dbReference>
<protein>
    <submittedName>
        <fullName evidence="1">Winged helix DNA-binding domain-containing protein</fullName>
    </submittedName>
</protein>
<organism evidence="1 2">
    <name type="scientific">Glycomyces rhizosphaerae</name>
    <dbReference type="NCBI Taxonomy" id="2054422"/>
    <lineage>
        <taxon>Bacteria</taxon>
        <taxon>Bacillati</taxon>
        <taxon>Actinomycetota</taxon>
        <taxon>Actinomycetes</taxon>
        <taxon>Glycomycetales</taxon>
        <taxon>Glycomycetaceae</taxon>
        <taxon>Glycomyces</taxon>
    </lineage>
</organism>
<evidence type="ECO:0000313" key="2">
    <source>
        <dbReference type="Proteomes" id="UP001595712"/>
    </source>
</evidence>
<evidence type="ECO:0000313" key="1">
    <source>
        <dbReference type="EMBL" id="MFC3493358.1"/>
    </source>
</evidence>
<dbReference type="InterPro" id="IPR009351">
    <property type="entry name" value="AlkZ-like"/>
</dbReference>
<keyword evidence="2" id="KW-1185">Reference proteome</keyword>
<comment type="caution">
    <text evidence="1">The sequence shown here is derived from an EMBL/GenBank/DDBJ whole genome shotgun (WGS) entry which is preliminary data.</text>
</comment>
<dbReference type="PANTHER" id="PTHR38479">
    <property type="entry name" value="LMO0824 PROTEIN"/>
    <property type="match status" value="1"/>
</dbReference>
<gene>
    <name evidence="1" type="ORF">ACFO8M_12780</name>
</gene>